<evidence type="ECO:0000313" key="6">
    <source>
        <dbReference type="EMBL" id="BBB27898.1"/>
    </source>
</evidence>
<dbReference type="Gene3D" id="3.30.70.270">
    <property type="match status" value="1"/>
</dbReference>
<dbReference type="KEGG" id="ajp:AMJAP_3313"/>
<gene>
    <name evidence="6" type="ORF">AMJAP_3313</name>
</gene>
<protein>
    <recommendedName>
        <fullName evidence="2">diguanylate cyclase</fullName>
        <ecNumber evidence="2">2.7.7.65</ecNumber>
    </recommendedName>
</protein>
<name>A0A7R6PQZ9_9GAMM</name>
<dbReference type="SUPFAM" id="SSF55073">
    <property type="entry name" value="Nucleotide cyclase"/>
    <property type="match status" value="1"/>
</dbReference>
<dbReference type="InterPro" id="IPR050469">
    <property type="entry name" value="Diguanylate_Cyclase"/>
</dbReference>
<dbReference type="SMART" id="SM00267">
    <property type="entry name" value="GGDEF"/>
    <property type="match status" value="1"/>
</dbReference>
<dbReference type="AlphaFoldDB" id="A0A7R6PQZ9"/>
<keyword evidence="7" id="KW-1185">Reference proteome</keyword>
<sequence>MEQEDWKERYKSLSEEMEVLQAQLDDRSLEHLICQMAVALDGHSTVLDRALVTLCKQLKAAEETPPETIQLVEKQLRGLDIEQQRNNKELLQGLHKWVHQLRLNLTTDLSNQRLLGVESSIEPFSGQASQVSGVVNQLVDIQGPLLEGGLSDGFKQAAVVEDLDHHDDEILKQIGSELLIVMTSLNAPQGEMPRVRELTRRIEGGVTLVSLSSIIQDVVSLVASLSSQNSEDFESYLRNLTGQLAEVQAFVEASQKDEQVGGEVAILSNGIHQDVQAIQQAVLASKDLNQLKSNVSSQLLNIVKSVDLFKQKEEDREKRVHERYLQMNTRLEQMEEETQHMKVHVEAERQKAMTDALTSLPNRAGYDEQVSAEFERWTRYKHSFSLAVADLDLFKRINDTYGHQAGDKVLRLIASILSKQSRSTDFVARYGGEEFVILMPGTSAEQASLAVDKIRKAVEKSPFNFHGQPVQITLSLGIAEVREDDSIEGLFSRADKALYKAKELGRNRIEQG</sequence>
<comment type="cofactor">
    <cofactor evidence="1">
        <name>Mg(2+)</name>
        <dbReference type="ChEBI" id="CHEBI:18420"/>
    </cofactor>
</comment>
<organism evidence="6 7">
    <name type="scientific">Amphritea japonica ATCC BAA-1530</name>
    <dbReference type="NCBI Taxonomy" id="1278309"/>
    <lineage>
        <taxon>Bacteria</taxon>
        <taxon>Pseudomonadati</taxon>
        <taxon>Pseudomonadota</taxon>
        <taxon>Gammaproteobacteria</taxon>
        <taxon>Oceanospirillales</taxon>
        <taxon>Oceanospirillaceae</taxon>
        <taxon>Amphritea</taxon>
    </lineage>
</organism>
<dbReference type="Pfam" id="PF20975">
    <property type="entry name" value="DGCcoil"/>
    <property type="match status" value="1"/>
</dbReference>
<dbReference type="InterPro" id="IPR029787">
    <property type="entry name" value="Nucleotide_cyclase"/>
</dbReference>
<dbReference type="PROSITE" id="PS50887">
    <property type="entry name" value="GGDEF"/>
    <property type="match status" value="1"/>
</dbReference>
<dbReference type="EMBL" id="AP014545">
    <property type="protein sequence ID" value="BBB27898.1"/>
    <property type="molecule type" value="Genomic_DNA"/>
</dbReference>
<dbReference type="NCBIfam" id="TIGR00254">
    <property type="entry name" value="GGDEF"/>
    <property type="match status" value="1"/>
</dbReference>
<evidence type="ECO:0000256" key="2">
    <source>
        <dbReference type="ARBA" id="ARBA00012528"/>
    </source>
</evidence>
<dbReference type="FunFam" id="3.30.70.270:FF:000001">
    <property type="entry name" value="Diguanylate cyclase domain protein"/>
    <property type="match status" value="1"/>
</dbReference>
<evidence type="ECO:0000313" key="7">
    <source>
        <dbReference type="Proteomes" id="UP000595663"/>
    </source>
</evidence>
<evidence type="ECO:0000256" key="4">
    <source>
        <dbReference type="SAM" id="Coils"/>
    </source>
</evidence>
<dbReference type="CDD" id="cd01949">
    <property type="entry name" value="GGDEF"/>
    <property type="match status" value="1"/>
</dbReference>
<comment type="catalytic activity">
    <reaction evidence="3">
        <text>2 GTP = 3',3'-c-di-GMP + 2 diphosphate</text>
        <dbReference type="Rhea" id="RHEA:24898"/>
        <dbReference type="ChEBI" id="CHEBI:33019"/>
        <dbReference type="ChEBI" id="CHEBI:37565"/>
        <dbReference type="ChEBI" id="CHEBI:58805"/>
        <dbReference type="EC" id="2.7.7.65"/>
    </reaction>
</comment>
<reference evidence="6 7" key="1">
    <citation type="journal article" date="2008" name="Int. J. Syst. Evol. Microbiol.">
        <title>Amphritea japonica sp. nov. and Amphritea balenae sp. nov., isolated from the sediment adjacent to sperm whale carcasses off Kagoshima, Japan.</title>
        <authorList>
            <person name="Miyazaki M."/>
            <person name="Nogi Y."/>
            <person name="Fujiwara Y."/>
            <person name="Kawato M."/>
            <person name="Nagahama T."/>
            <person name="Kubokawa K."/>
            <person name="Horikoshi K."/>
        </authorList>
    </citation>
    <scope>NUCLEOTIDE SEQUENCE [LARGE SCALE GENOMIC DNA]</scope>
    <source>
        <strain evidence="6 7">ATCC BAA-1530</strain>
    </source>
</reference>
<dbReference type="RefSeq" id="WP_169336945.1">
    <property type="nucleotide sequence ID" value="NZ_AP014545.1"/>
</dbReference>
<dbReference type="PANTHER" id="PTHR45138">
    <property type="entry name" value="REGULATORY COMPONENTS OF SENSORY TRANSDUCTION SYSTEM"/>
    <property type="match status" value="1"/>
</dbReference>
<dbReference type="GO" id="GO:0052621">
    <property type="term" value="F:diguanylate cyclase activity"/>
    <property type="evidence" value="ECO:0007669"/>
    <property type="project" value="UniProtKB-EC"/>
</dbReference>
<feature type="coiled-coil region" evidence="4">
    <location>
        <begin position="3"/>
        <end position="30"/>
    </location>
</feature>
<accession>A0A7R6PQZ9</accession>
<feature type="domain" description="GGDEF" evidence="5">
    <location>
        <begin position="382"/>
        <end position="512"/>
    </location>
</feature>
<dbReference type="InterPro" id="IPR043128">
    <property type="entry name" value="Rev_trsase/Diguanyl_cyclase"/>
</dbReference>
<evidence type="ECO:0000259" key="5">
    <source>
        <dbReference type="PROSITE" id="PS50887"/>
    </source>
</evidence>
<proteinExistence type="predicted"/>
<dbReference type="PANTHER" id="PTHR45138:SF9">
    <property type="entry name" value="DIGUANYLATE CYCLASE DGCM-RELATED"/>
    <property type="match status" value="1"/>
</dbReference>
<dbReference type="InterPro" id="IPR048516">
    <property type="entry name" value="DGCcoil"/>
</dbReference>
<feature type="coiled-coil region" evidence="4">
    <location>
        <begin position="317"/>
        <end position="351"/>
    </location>
</feature>
<evidence type="ECO:0000256" key="3">
    <source>
        <dbReference type="ARBA" id="ARBA00034247"/>
    </source>
</evidence>
<dbReference type="Pfam" id="PF00990">
    <property type="entry name" value="GGDEF"/>
    <property type="match status" value="1"/>
</dbReference>
<dbReference type="InterPro" id="IPR000160">
    <property type="entry name" value="GGDEF_dom"/>
</dbReference>
<keyword evidence="4" id="KW-0175">Coiled coil</keyword>
<dbReference type="Proteomes" id="UP000595663">
    <property type="component" value="Chromosome"/>
</dbReference>
<dbReference type="EC" id="2.7.7.65" evidence="2"/>
<evidence type="ECO:0000256" key="1">
    <source>
        <dbReference type="ARBA" id="ARBA00001946"/>
    </source>
</evidence>